<feature type="transmembrane region" description="Helical" evidence="16">
    <location>
        <begin position="129"/>
        <end position="148"/>
    </location>
</feature>
<evidence type="ECO:0000256" key="3">
    <source>
        <dbReference type="ARBA" id="ARBA00011738"/>
    </source>
</evidence>
<evidence type="ECO:0000256" key="6">
    <source>
        <dbReference type="ARBA" id="ARBA00022692"/>
    </source>
</evidence>
<keyword evidence="8" id="KW-0677">Repeat</keyword>
<keyword evidence="13" id="KW-0406">Ion transport</keyword>
<dbReference type="PRINTS" id="PR01333">
    <property type="entry name" value="2POREKCHANEL"/>
</dbReference>
<dbReference type="FunFam" id="1.10.287.70:FF:000102">
    <property type="entry name" value="Two-pore potassium channel 3"/>
    <property type="match status" value="1"/>
</dbReference>
<name>A0A8B8J877_PHODC</name>
<comment type="similarity">
    <text evidence="2">Belongs to the two pore domain potassium channel (TC 1.A.1.7) family.</text>
</comment>
<dbReference type="Proteomes" id="UP000228380">
    <property type="component" value="Chromosome 4"/>
</dbReference>
<organism evidence="18 19">
    <name type="scientific">Phoenix dactylifera</name>
    <name type="common">Date palm</name>
    <dbReference type="NCBI Taxonomy" id="42345"/>
    <lineage>
        <taxon>Eukaryota</taxon>
        <taxon>Viridiplantae</taxon>
        <taxon>Streptophyta</taxon>
        <taxon>Embryophyta</taxon>
        <taxon>Tracheophyta</taxon>
        <taxon>Spermatophyta</taxon>
        <taxon>Magnoliopsida</taxon>
        <taxon>Liliopsida</taxon>
        <taxon>Arecaceae</taxon>
        <taxon>Coryphoideae</taxon>
        <taxon>Phoeniceae</taxon>
        <taxon>Phoenix</taxon>
    </lineage>
</organism>
<keyword evidence="10" id="KW-0106">Calcium</keyword>
<keyword evidence="9" id="KW-0631">Potassium channel</keyword>
<keyword evidence="7" id="KW-0479">Metal-binding</keyword>
<reference evidence="19" key="2">
    <citation type="submission" date="2025-08" db="UniProtKB">
        <authorList>
            <consortium name="RefSeq"/>
        </authorList>
    </citation>
    <scope>IDENTIFICATION</scope>
    <source>
        <tissue evidence="19">Young leaves</tissue>
    </source>
</reference>
<accession>A0A8B8J877</accession>
<protein>
    <submittedName>
        <fullName evidence="19">Two pore potassium channel c-like isoform X2</fullName>
    </submittedName>
</protein>
<dbReference type="InterPro" id="IPR011992">
    <property type="entry name" value="EF-hand-dom_pair"/>
</dbReference>
<evidence type="ECO:0000256" key="11">
    <source>
        <dbReference type="ARBA" id="ARBA00022958"/>
    </source>
</evidence>
<dbReference type="GeneID" id="103713949"/>
<dbReference type="GO" id="GO:0030322">
    <property type="term" value="P:stabilization of membrane potential"/>
    <property type="evidence" value="ECO:0007669"/>
    <property type="project" value="TreeGrafter"/>
</dbReference>
<evidence type="ECO:0000256" key="1">
    <source>
        <dbReference type="ARBA" id="ARBA00004141"/>
    </source>
</evidence>
<comment type="subunit">
    <text evidence="3">Homodimer.</text>
</comment>
<dbReference type="GO" id="GO:0005886">
    <property type="term" value="C:plasma membrane"/>
    <property type="evidence" value="ECO:0007669"/>
    <property type="project" value="TreeGrafter"/>
</dbReference>
<keyword evidence="18" id="KW-1185">Reference proteome</keyword>
<dbReference type="InterPro" id="IPR003280">
    <property type="entry name" value="2pore_dom_K_chnl"/>
</dbReference>
<evidence type="ECO:0000256" key="7">
    <source>
        <dbReference type="ARBA" id="ARBA00022723"/>
    </source>
</evidence>
<reference evidence="18" key="1">
    <citation type="journal article" date="2019" name="Nat. Commun.">
        <title>Genome-wide association mapping of date palm fruit traits.</title>
        <authorList>
            <person name="Hazzouri K.M."/>
            <person name="Gros-Balthazard M."/>
            <person name="Flowers J.M."/>
            <person name="Copetti D."/>
            <person name="Lemansour A."/>
            <person name="Lebrun M."/>
            <person name="Masmoudi K."/>
            <person name="Ferrand S."/>
            <person name="Dhar M.I."/>
            <person name="Fresquez Z.A."/>
            <person name="Rosas U."/>
            <person name="Zhang J."/>
            <person name="Talag J."/>
            <person name="Lee S."/>
            <person name="Kudrna D."/>
            <person name="Powell R.F."/>
            <person name="Leitch I.J."/>
            <person name="Krueger R.R."/>
            <person name="Wing R.A."/>
            <person name="Amiri K.M.A."/>
            <person name="Purugganan M.D."/>
        </authorList>
    </citation>
    <scope>NUCLEOTIDE SEQUENCE [LARGE SCALE GENOMIC DNA]</scope>
    <source>
        <strain evidence="18">cv. Khalas</strain>
    </source>
</reference>
<keyword evidence="12 16" id="KW-1133">Transmembrane helix</keyword>
<evidence type="ECO:0000256" key="5">
    <source>
        <dbReference type="ARBA" id="ARBA00022538"/>
    </source>
</evidence>
<dbReference type="SUPFAM" id="SSF47473">
    <property type="entry name" value="EF-hand"/>
    <property type="match status" value="1"/>
</dbReference>
<evidence type="ECO:0000256" key="10">
    <source>
        <dbReference type="ARBA" id="ARBA00022837"/>
    </source>
</evidence>
<feature type="transmembrane region" description="Helical" evidence="16">
    <location>
        <begin position="99"/>
        <end position="117"/>
    </location>
</feature>
<feature type="transmembrane region" description="Helical" evidence="16">
    <location>
        <begin position="220"/>
        <end position="241"/>
    </location>
</feature>
<keyword evidence="4" id="KW-0813">Transport</keyword>
<keyword evidence="11" id="KW-0630">Potassium</keyword>
<keyword evidence="15" id="KW-0407">Ion channel</keyword>
<dbReference type="Pfam" id="PF07885">
    <property type="entry name" value="Ion_trans_2"/>
    <property type="match status" value="2"/>
</dbReference>
<evidence type="ECO:0000256" key="2">
    <source>
        <dbReference type="ARBA" id="ARBA00010159"/>
    </source>
</evidence>
<dbReference type="GO" id="GO:0046872">
    <property type="term" value="F:metal ion binding"/>
    <property type="evidence" value="ECO:0007669"/>
    <property type="project" value="UniProtKB-KW"/>
</dbReference>
<evidence type="ECO:0000256" key="14">
    <source>
        <dbReference type="ARBA" id="ARBA00023136"/>
    </source>
</evidence>
<dbReference type="AlphaFoldDB" id="A0A8B8J877"/>
<comment type="subcellular location">
    <subcellularLocation>
        <location evidence="1">Membrane</location>
        <topology evidence="1">Multi-pass membrane protein</topology>
    </subcellularLocation>
</comment>
<feature type="transmembrane region" description="Helical" evidence="16">
    <location>
        <begin position="154"/>
        <end position="174"/>
    </location>
</feature>
<evidence type="ECO:0000256" key="12">
    <source>
        <dbReference type="ARBA" id="ARBA00022989"/>
    </source>
</evidence>
<dbReference type="PANTHER" id="PTHR11003:SF303">
    <property type="entry name" value="OS01G0696100 PROTEIN"/>
    <property type="match status" value="1"/>
</dbReference>
<dbReference type="PROSITE" id="PS00018">
    <property type="entry name" value="EF_HAND_1"/>
    <property type="match status" value="1"/>
</dbReference>
<keyword evidence="14 16" id="KW-0472">Membrane</keyword>
<gene>
    <name evidence="19" type="primary">LOC103713949</name>
</gene>
<evidence type="ECO:0000313" key="19">
    <source>
        <dbReference type="RefSeq" id="XP_026663046.2"/>
    </source>
</evidence>
<feature type="domain" description="Potassium channel" evidence="17">
    <location>
        <begin position="227"/>
        <end position="295"/>
    </location>
</feature>
<dbReference type="Gene3D" id="1.10.287.70">
    <property type="match status" value="2"/>
</dbReference>
<dbReference type="RefSeq" id="XP_026663046.2">
    <property type="nucleotide sequence ID" value="XM_026807245.2"/>
</dbReference>
<proteinExistence type="inferred from homology"/>
<evidence type="ECO:0000256" key="4">
    <source>
        <dbReference type="ARBA" id="ARBA00022448"/>
    </source>
</evidence>
<dbReference type="Gene3D" id="1.10.238.10">
    <property type="entry name" value="EF-hand"/>
    <property type="match status" value="1"/>
</dbReference>
<dbReference type="GO" id="GO:0022841">
    <property type="term" value="F:potassium ion leak channel activity"/>
    <property type="evidence" value="ECO:0007669"/>
    <property type="project" value="TreeGrafter"/>
</dbReference>
<keyword evidence="5" id="KW-0633">Potassium transport</keyword>
<dbReference type="GO" id="GO:0015271">
    <property type="term" value="F:outward rectifier potassium channel activity"/>
    <property type="evidence" value="ECO:0007669"/>
    <property type="project" value="TreeGrafter"/>
</dbReference>
<dbReference type="InterPro" id="IPR018247">
    <property type="entry name" value="EF_Hand_1_Ca_BS"/>
</dbReference>
<evidence type="ECO:0000259" key="17">
    <source>
        <dbReference type="Pfam" id="PF07885"/>
    </source>
</evidence>
<keyword evidence="6 16" id="KW-0812">Transmembrane</keyword>
<dbReference type="PANTHER" id="PTHR11003">
    <property type="entry name" value="POTASSIUM CHANNEL, SUBFAMILY K"/>
    <property type="match status" value="1"/>
</dbReference>
<evidence type="ECO:0000313" key="18">
    <source>
        <dbReference type="Proteomes" id="UP000228380"/>
    </source>
</evidence>
<sequence>MVMDELLLPAETSSSLRPQSSKAFGCMSAASPTPTRHPLLSCPISDSAATAESHECTASLARRSHSAPSIFSEIRETASPGLDGKCPSISSTPSMVKQAIVGVSLYVSIGVIVYMVKSGSFKGHTTFRLVDALYFTIVTLCTIGYGDIAPDTEFTKLFTCAFILVGFGFVDILLNGMVTYVLDKQEAVLLSSIDEGRRNMIFKRYVMDVKKGRMRVRMKVALALGVVIGCIAVGTMVVHVLEGLNWLDSFYLSVTSVTTVGYGDYAFLTAEGRLFAAVWLLVSTLAVARAFLYLTELRIEKRNRRIARWVLSKKMTVGDLVAADLDNDGSVSKSEFVIYKLKEMGKVSEKDIMQICDQFDKLDTGKCGKITLSDLIESHH</sequence>
<evidence type="ECO:0000256" key="15">
    <source>
        <dbReference type="ARBA" id="ARBA00023303"/>
    </source>
</evidence>
<dbReference type="GO" id="GO:0009705">
    <property type="term" value="C:plant-type vacuole membrane"/>
    <property type="evidence" value="ECO:0007669"/>
    <property type="project" value="TreeGrafter"/>
</dbReference>
<dbReference type="InterPro" id="IPR013099">
    <property type="entry name" value="K_chnl_dom"/>
</dbReference>
<evidence type="ECO:0000256" key="9">
    <source>
        <dbReference type="ARBA" id="ARBA00022826"/>
    </source>
</evidence>
<evidence type="ECO:0000256" key="13">
    <source>
        <dbReference type="ARBA" id="ARBA00023065"/>
    </source>
</evidence>
<evidence type="ECO:0000256" key="16">
    <source>
        <dbReference type="SAM" id="Phobius"/>
    </source>
</evidence>
<feature type="transmembrane region" description="Helical" evidence="16">
    <location>
        <begin position="274"/>
        <end position="295"/>
    </location>
</feature>
<dbReference type="FunFam" id="1.10.287.70:FF:000138">
    <property type="entry name" value="Two-pore potassium channel 2-like"/>
    <property type="match status" value="1"/>
</dbReference>
<dbReference type="SUPFAM" id="SSF81324">
    <property type="entry name" value="Voltage-gated potassium channels"/>
    <property type="match status" value="2"/>
</dbReference>
<feature type="domain" description="Potassium channel" evidence="17">
    <location>
        <begin position="104"/>
        <end position="181"/>
    </location>
</feature>
<evidence type="ECO:0000256" key="8">
    <source>
        <dbReference type="ARBA" id="ARBA00022737"/>
    </source>
</evidence>